<name>A0A4Y2IQ39_ARAVE</name>
<organism evidence="2 3">
    <name type="scientific">Araneus ventricosus</name>
    <name type="common">Orbweaver spider</name>
    <name type="synonym">Epeira ventricosa</name>
    <dbReference type="NCBI Taxonomy" id="182803"/>
    <lineage>
        <taxon>Eukaryota</taxon>
        <taxon>Metazoa</taxon>
        <taxon>Ecdysozoa</taxon>
        <taxon>Arthropoda</taxon>
        <taxon>Chelicerata</taxon>
        <taxon>Arachnida</taxon>
        <taxon>Araneae</taxon>
        <taxon>Araneomorphae</taxon>
        <taxon>Entelegynae</taxon>
        <taxon>Araneoidea</taxon>
        <taxon>Araneidae</taxon>
        <taxon>Araneus</taxon>
    </lineage>
</organism>
<dbReference type="Proteomes" id="UP000499080">
    <property type="component" value="Unassembled WGS sequence"/>
</dbReference>
<evidence type="ECO:0000256" key="1">
    <source>
        <dbReference type="SAM" id="MobiDB-lite"/>
    </source>
</evidence>
<dbReference type="AlphaFoldDB" id="A0A4Y2IQ39"/>
<accession>A0A4Y2IQ39</accession>
<sequence>MTWTTHELAPPFPNFRTTPAGGFSTHAHKAEKHEGASVNTDWILQLSGSVAGTLSLGLLVPRKCGKCYSSNVGKSKPLCCLGAGGFQVRNPVPLKIRHALHAKSYVGGQTSFSWCGAEILRGCQLRCRTRHLTATQNDKVHPKIALVLV</sequence>
<protein>
    <submittedName>
        <fullName evidence="2">Uncharacterized protein</fullName>
    </submittedName>
</protein>
<gene>
    <name evidence="2" type="ORF">AVEN_136503_1</name>
</gene>
<reference evidence="2 3" key="1">
    <citation type="journal article" date="2019" name="Sci. Rep.">
        <title>Orb-weaving spider Araneus ventricosus genome elucidates the spidroin gene catalogue.</title>
        <authorList>
            <person name="Kono N."/>
            <person name="Nakamura H."/>
            <person name="Ohtoshi R."/>
            <person name="Moran D.A.P."/>
            <person name="Shinohara A."/>
            <person name="Yoshida Y."/>
            <person name="Fujiwara M."/>
            <person name="Mori M."/>
            <person name="Tomita M."/>
            <person name="Arakawa K."/>
        </authorList>
    </citation>
    <scope>NUCLEOTIDE SEQUENCE [LARGE SCALE GENOMIC DNA]</scope>
</reference>
<keyword evidence="3" id="KW-1185">Reference proteome</keyword>
<proteinExistence type="predicted"/>
<evidence type="ECO:0000313" key="3">
    <source>
        <dbReference type="Proteomes" id="UP000499080"/>
    </source>
</evidence>
<dbReference type="EMBL" id="BGPR01002845">
    <property type="protein sequence ID" value="GBM79847.1"/>
    <property type="molecule type" value="Genomic_DNA"/>
</dbReference>
<feature type="region of interest" description="Disordered" evidence="1">
    <location>
        <begin position="1"/>
        <end position="30"/>
    </location>
</feature>
<comment type="caution">
    <text evidence="2">The sequence shown here is derived from an EMBL/GenBank/DDBJ whole genome shotgun (WGS) entry which is preliminary data.</text>
</comment>
<evidence type="ECO:0000313" key="2">
    <source>
        <dbReference type="EMBL" id="GBM79847.1"/>
    </source>
</evidence>